<keyword evidence="2" id="KW-1185">Reference proteome</keyword>
<evidence type="ECO:0000313" key="1">
    <source>
        <dbReference type="EMBL" id="RMZ94531.1"/>
    </source>
</evidence>
<name>A0A3M7P5X8_BRAPC</name>
<reference evidence="1 2" key="1">
    <citation type="journal article" date="2018" name="Sci. Rep.">
        <title>Genomic signatures of local adaptation to the degree of environmental predictability in rotifers.</title>
        <authorList>
            <person name="Franch-Gras L."/>
            <person name="Hahn C."/>
            <person name="Garcia-Roger E.M."/>
            <person name="Carmona M.J."/>
            <person name="Serra M."/>
            <person name="Gomez A."/>
        </authorList>
    </citation>
    <scope>NUCLEOTIDE SEQUENCE [LARGE SCALE GENOMIC DNA]</scope>
    <source>
        <strain evidence="1">HYR1</strain>
    </source>
</reference>
<proteinExistence type="predicted"/>
<dbReference type="AlphaFoldDB" id="A0A3M7P5X8"/>
<dbReference type="Proteomes" id="UP000276133">
    <property type="component" value="Unassembled WGS sequence"/>
</dbReference>
<evidence type="ECO:0000313" key="2">
    <source>
        <dbReference type="Proteomes" id="UP000276133"/>
    </source>
</evidence>
<gene>
    <name evidence="1" type="ORF">BpHYR1_053531</name>
</gene>
<accession>A0A3M7P5X8</accession>
<organism evidence="1 2">
    <name type="scientific">Brachionus plicatilis</name>
    <name type="common">Marine rotifer</name>
    <name type="synonym">Brachionus muelleri</name>
    <dbReference type="NCBI Taxonomy" id="10195"/>
    <lineage>
        <taxon>Eukaryota</taxon>
        <taxon>Metazoa</taxon>
        <taxon>Spiralia</taxon>
        <taxon>Gnathifera</taxon>
        <taxon>Rotifera</taxon>
        <taxon>Eurotatoria</taxon>
        <taxon>Monogononta</taxon>
        <taxon>Pseudotrocha</taxon>
        <taxon>Ploima</taxon>
        <taxon>Brachionidae</taxon>
        <taxon>Brachionus</taxon>
    </lineage>
</organism>
<dbReference type="EMBL" id="REGN01012983">
    <property type="protein sequence ID" value="RMZ94531.1"/>
    <property type="molecule type" value="Genomic_DNA"/>
</dbReference>
<sequence length="226" mass="26420">MIIFQVQEADILDLTWKLTFLGFKKAYKNCEAFIKYDTKIELLKINMQKSPMSPLRVNYKIFKLTSNLNKKFLNLISSEKEFKINSKNKRDKIFLESLNVVSLSSKIFRASILLLNLNQLKCDLTQHLYLVLHFDFLVNFTVFLNIFCMNLDEGDRIDGPKGTNPFNFFFVVRIPKRRSNTFIIFFGSKAGNHQIPHRAFLNSIQQQSALRCDLYLCQLTIKLKAT</sequence>
<protein>
    <submittedName>
        <fullName evidence="1">Uncharacterized protein</fullName>
    </submittedName>
</protein>
<comment type="caution">
    <text evidence="1">The sequence shown here is derived from an EMBL/GenBank/DDBJ whole genome shotgun (WGS) entry which is preliminary data.</text>
</comment>